<name>A0A654LZD8_9ARCH</name>
<dbReference type="RefSeq" id="WP_196816107.1">
    <property type="nucleotide sequence ID" value="NZ_CP012850.1"/>
</dbReference>
<accession>A0A654LZD8</accession>
<keyword evidence="1" id="KW-0175">Coiled coil</keyword>
<sequence>MSDIQDQEQYIKSLEQIKQIEEAVQKEINERKEEVQNQIKAIEADLEDTIANAENEGVLLVESSIEKARMKANEEAQKTISEAETKAKNISFHYYQTMMKEIMEILLSGIK</sequence>
<organism evidence="2 3">
    <name type="scientific">Candidatus Nitrosocosmicus oleophilus</name>
    <dbReference type="NCBI Taxonomy" id="1353260"/>
    <lineage>
        <taxon>Archaea</taxon>
        <taxon>Nitrososphaerota</taxon>
        <taxon>Nitrososphaeria</taxon>
        <taxon>Nitrososphaerales</taxon>
        <taxon>Nitrososphaeraceae</taxon>
        <taxon>Candidatus Nitrosocosmicus</taxon>
    </lineage>
</organism>
<evidence type="ECO:0000256" key="1">
    <source>
        <dbReference type="SAM" id="Coils"/>
    </source>
</evidence>
<feature type="coiled-coil region" evidence="1">
    <location>
        <begin position="14"/>
        <end position="56"/>
    </location>
</feature>
<dbReference type="KEGG" id="taa:NMY3_02734"/>
<dbReference type="EMBL" id="CP012850">
    <property type="protein sequence ID" value="ALI36924.1"/>
    <property type="molecule type" value="Genomic_DNA"/>
</dbReference>
<dbReference type="Proteomes" id="UP000058925">
    <property type="component" value="Chromosome"/>
</dbReference>
<protein>
    <submittedName>
        <fullName evidence="2">Uncharacterized protein</fullName>
    </submittedName>
</protein>
<gene>
    <name evidence="2" type="ORF">NMY3_02734</name>
</gene>
<evidence type="ECO:0000313" key="2">
    <source>
        <dbReference type="EMBL" id="ALI36924.1"/>
    </source>
</evidence>
<reference evidence="3" key="1">
    <citation type="submission" date="2015-10" db="EMBL/GenBank/DDBJ databases">
        <title>Niche specialization of a soil ammonia-oxidizing archaeon, Candidatus Nitrosocosmicus oleophilus.</title>
        <authorList>
            <person name="Jung M.-Y."/>
            <person name="Rhee S.-K."/>
        </authorList>
    </citation>
    <scope>NUCLEOTIDE SEQUENCE [LARGE SCALE GENOMIC DNA]</scope>
    <source>
        <strain evidence="3">MY3</strain>
    </source>
</reference>
<dbReference type="AlphaFoldDB" id="A0A654LZD8"/>
<evidence type="ECO:0000313" key="3">
    <source>
        <dbReference type="Proteomes" id="UP000058925"/>
    </source>
</evidence>
<proteinExistence type="predicted"/>
<dbReference type="GeneID" id="60422651"/>
<keyword evidence="3" id="KW-1185">Reference proteome</keyword>
<dbReference type="OrthoDB" id="11391at2157"/>